<evidence type="ECO:0000256" key="2">
    <source>
        <dbReference type="ARBA" id="ARBA00023125"/>
    </source>
</evidence>
<evidence type="ECO:0000256" key="1">
    <source>
        <dbReference type="ARBA" id="ARBA00023015"/>
    </source>
</evidence>
<dbReference type="SUPFAM" id="SSF48008">
    <property type="entry name" value="GntR ligand-binding domain-like"/>
    <property type="match status" value="1"/>
</dbReference>
<keyword evidence="1" id="KW-0805">Transcription regulation</keyword>
<keyword evidence="6" id="KW-1185">Reference proteome</keyword>
<dbReference type="SMART" id="SM00895">
    <property type="entry name" value="FCD"/>
    <property type="match status" value="1"/>
</dbReference>
<reference evidence="5 6" key="1">
    <citation type="submission" date="2016-10" db="EMBL/GenBank/DDBJ databases">
        <authorList>
            <person name="de Groot N.N."/>
        </authorList>
    </citation>
    <scope>NUCLEOTIDE SEQUENCE [LARGE SCALE GENOMIC DNA]</scope>
    <source>
        <strain evidence="5 6">CGMCC 1.7666</strain>
    </source>
</reference>
<name>A0A1G5F1U0_9HYPH</name>
<evidence type="ECO:0000313" key="6">
    <source>
        <dbReference type="Proteomes" id="UP000199569"/>
    </source>
</evidence>
<proteinExistence type="predicted"/>
<dbReference type="Gene3D" id="1.20.120.530">
    <property type="entry name" value="GntR ligand-binding domain-like"/>
    <property type="match status" value="1"/>
</dbReference>
<accession>A0A1G5F1U0</accession>
<dbReference type="STRING" id="549386.SAMN02927923_01187"/>
<dbReference type="AlphaFoldDB" id="A0A1G5F1U0"/>
<feature type="domain" description="GntR C-terminal" evidence="4">
    <location>
        <begin position="20"/>
        <end position="145"/>
    </location>
</feature>
<evidence type="ECO:0000259" key="4">
    <source>
        <dbReference type="SMART" id="SM00895"/>
    </source>
</evidence>
<evidence type="ECO:0000313" key="5">
    <source>
        <dbReference type="EMBL" id="SCY33182.1"/>
    </source>
</evidence>
<protein>
    <submittedName>
        <fullName evidence="5">FCD domain-containing protein</fullName>
    </submittedName>
</protein>
<keyword evidence="3" id="KW-0804">Transcription</keyword>
<dbReference type="EMBL" id="FMVJ01000003">
    <property type="protein sequence ID" value="SCY33182.1"/>
    <property type="molecule type" value="Genomic_DNA"/>
</dbReference>
<sequence length="158" mass="18345">MRIPNRGSIVKRLEEKEVHEIFEIREALEGLATYKATLLAPEGAWRPFIDEFEGPLKERIADGDIDAYNDALERLRAKTIQLSDNDIGKHFLNQILDRARVIKIRVTLLPGRAEFGREMHLRMLRSMEDRDAEGAQRCKREIIRTAKELFGKYKSLIL</sequence>
<dbReference type="InterPro" id="IPR011711">
    <property type="entry name" value="GntR_C"/>
</dbReference>
<dbReference type="Proteomes" id="UP000199569">
    <property type="component" value="Unassembled WGS sequence"/>
</dbReference>
<dbReference type="InterPro" id="IPR008920">
    <property type="entry name" value="TF_FadR/GntR_C"/>
</dbReference>
<dbReference type="GO" id="GO:0003677">
    <property type="term" value="F:DNA binding"/>
    <property type="evidence" value="ECO:0007669"/>
    <property type="project" value="UniProtKB-KW"/>
</dbReference>
<evidence type="ECO:0000256" key="3">
    <source>
        <dbReference type="ARBA" id="ARBA00023163"/>
    </source>
</evidence>
<keyword evidence="2" id="KW-0238">DNA-binding</keyword>
<organism evidence="5 6">
    <name type="scientific">Microvirga guangxiensis</name>
    <dbReference type="NCBI Taxonomy" id="549386"/>
    <lineage>
        <taxon>Bacteria</taxon>
        <taxon>Pseudomonadati</taxon>
        <taxon>Pseudomonadota</taxon>
        <taxon>Alphaproteobacteria</taxon>
        <taxon>Hyphomicrobiales</taxon>
        <taxon>Methylobacteriaceae</taxon>
        <taxon>Microvirga</taxon>
    </lineage>
</organism>
<dbReference type="Pfam" id="PF07729">
    <property type="entry name" value="FCD"/>
    <property type="match status" value="1"/>
</dbReference>
<gene>
    <name evidence="5" type="ORF">SAMN02927923_01187</name>
</gene>